<dbReference type="EMBL" id="AP019308">
    <property type="protein sequence ID" value="BBH24474.1"/>
    <property type="molecule type" value="Genomic_DNA"/>
</dbReference>
<dbReference type="InterPro" id="IPR037523">
    <property type="entry name" value="VOC_core"/>
</dbReference>
<dbReference type="AlphaFoldDB" id="A0A3G9JNN8"/>
<feature type="region of interest" description="Disordered" evidence="1">
    <location>
        <begin position="1"/>
        <end position="23"/>
    </location>
</feature>
<protein>
    <recommendedName>
        <fullName evidence="2">VOC domain-containing protein</fullName>
    </recommendedName>
</protein>
<accession>A0A3G9JNN8</accession>
<sequence>MDQHASKHNPTPAQESENYKPQLIPNTLKMIKGGLTMNEQDHQASTTVKSPIKNKIGSVFIPVKDIERAREWYCKLLGLTPDCEIMNGHLCPLPMEGAGVILDTMPMWGGKEPGGAPSIQTPTFMFLTTDLQASYSFAKDNQVTLVTDIQFDHWFVIKDPDNNLLMICKE</sequence>
<dbReference type="KEGG" id="pbk:Back11_58190"/>
<dbReference type="Gene3D" id="3.10.180.10">
    <property type="entry name" value="2,3-Dihydroxybiphenyl 1,2-Dioxygenase, domain 1"/>
    <property type="match status" value="1"/>
</dbReference>
<evidence type="ECO:0000313" key="3">
    <source>
        <dbReference type="EMBL" id="BBH24474.1"/>
    </source>
</evidence>
<evidence type="ECO:0000313" key="4">
    <source>
        <dbReference type="Proteomes" id="UP000275368"/>
    </source>
</evidence>
<evidence type="ECO:0000256" key="1">
    <source>
        <dbReference type="SAM" id="MobiDB-lite"/>
    </source>
</evidence>
<proteinExistence type="predicted"/>
<keyword evidence="4" id="KW-1185">Reference proteome</keyword>
<gene>
    <name evidence="3" type="ORF">Back11_58190</name>
</gene>
<feature type="domain" description="VOC" evidence="2">
    <location>
        <begin position="55"/>
        <end position="170"/>
    </location>
</feature>
<dbReference type="Proteomes" id="UP000275368">
    <property type="component" value="Chromosome"/>
</dbReference>
<dbReference type="InterPro" id="IPR029068">
    <property type="entry name" value="Glyas_Bleomycin-R_OHBP_Dase"/>
</dbReference>
<name>A0A3G9JNN8_9BACL</name>
<dbReference type="PROSITE" id="PS51819">
    <property type="entry name" value="VOC"/>
    <property type="match status" value="1"/>
</dbReference>
<dbReference type="InterPro" id="IPR004360">
    <property type="entry name" value="Glyas_Fos-R_dOase_dom"/>
</dbReference>
<evidence type="ECO:0000259" key="2">
    <source>
        <dbReference type="PROSITE" id="PS51819"/>
    </source>
</evidence>
<dbReference type="SUPFAM" id="SSF54593">
    <property type="entry name" value="Glyoxalase/Bleomycin resistance protein/Dihydroxybiphenyl dioxygenase"/>
    <property type="match status" value="1"/>
</dbReference>
<dbReference type="Pfam" id="PF00903">
    <property type="entry name" value="Glyoxalase"/>
    <property type="match status" value="1"/>
</dbReference>
<organism evidence="3 4">
    <name type="scientific">Paenibacillus baekrokdamisoli</name>
    <dbReference type="NCBI Taxonomy" id="1712516"/>
    <lineage>
        <taxon>Bacteria</taxon>
        <taxon>Bacillati</taxon>
        <taxon>Bacillota</taxon>
        <taxon>Bacilli</taxon>
        <taxon>Bacillales</taxon>
        <taxon>Paenibacillaceae</taxon>
        <taxon>Paenibacillus</taxon>
    </lineage>
</organism>
<reference evidence="3 4" key="1">
    <citation type="submission" date="2018-11" db="EMBL/GenBank/DDBJ databases">
        <title>Complete genome sequence of Paenibacillus baekrokdamisoli strain KCTC 33723.</title>
        <authorList>
            <person name="Kang S.W."/>
            <person name="Lee K.C."/>
            <person name="Kim K.K."/>
            <person name="Kim J.S."/>
            <person name="Kim D.S."/>
            <person name="Ko S.H."/>
            <person name="Yang S.H."/>
            <person name="Lee J.S."/>
        </authorList>
    </citation>
    <scope>NUCLEOTIDE SEQUENCE [LARGE SCALE GENOMIC DNA]</scope>
    <source>
        <strain evidence="3 4">KCTC 33723</strain>
    </source>
</reference>